<name>A0A7V2ZL34_9BACT</name>
<dbReference type="AlphaFoldDB" id="A0A7V2ZL34"/>
<gene>
    <name evidence="3" type="ORF">ENS31_10600</name>
</gene>
<feature type="domain" description="Secretion system C-terminal sorting" evidence="2">
    <location>
        <begin position="496"/>
        <end position="570"/>
    </location>
</feature>
<dbReference type="Gene3D" id="2.60.40.4070">
    <property type="match status" value="1"/>
</dbReference>
<comment type="caution">
    <text evidence="3">The sequence shown here is derived from an EMBL/GenBank/DDBJ whole genome shotgun (WGS) entry which is preliminary data.</text>
</comment>
<sequence length="574" mass="65784">MKQSFNIIFYLIIAFISSNLFSQTSQQPGTFLKLSDMDSYYPFGKNLIEVFDIENDGSKEVFIMIKDTLVCLQGDSIRFIKPLIQTNSAYYISSIKLQECDEKRLVILSATESGNLWAYYYPVTNNVSSGVFYYPRDFSFLPFNNCNFWYNDLLDTSQYLVEGIFNSNDIYQSGWLIKYVGEGDSLFNLYYWVSTSPLILFKSKNENFVSSVFIGENIFTSGNPHGIYRYYTNDGGFSWSGEIMMRGNINLPVSGQVVNRNLLPHLKEFGYFDGMIDNNGVLHIALYGIGYKVQNFDTTEVTPVLYWNSNDKKWIAVSDPKFENLVDDFGNQLINYSPMYCYGLSLPSIAVSDDGQIVMIAWSSPEYNVQNDLITLNIYPGDNSQYSTQIYYTDYFANISFDGGKTWDVSRIFPVKNSKNLSEVFLSLNKKLDFDQNLGKVKADFFYIIDEIPGNANFFQNSSSINPLYYDSLIISTTGFISQSVYPNDYVLSQNYPNPFNNTTTIEFSIPQNERVRLVIYDLLGQEVVKLIDEEKNPGKHKIIFNGYNLASGIYFYVIEAGKFKAIKKMLLLK</sequence>
<feature type="chain" id="PRO_5031076330" evidence="1">
    <location>
        <begin position="23"/>
        <end position="574"/>
    </location>
</feature>
<dbReference type="EMBL" id="DSUJ01000008">
    <property type="protein sequence ID" value="HFI91957.1"/>
    <property type="molecule type" value="Genomic_DNA"/>
</dbReference>
<keyword evidence="1" id="KW-0732">Signal</keyword>
<accession>A0A7V2ZL34</accession>
<organism evidence="3">
    <name type="scientific">Ignavibacterium album</name>
    <dbReference type="NCBI Taxonomy" id="591197"/>
    <lineage>
        <taxon>Bacteria</taxon>
        <taxon>Pseudomonadati</taxon>
        <taxon>Ignavibacteriota</taxon>
        <taxon>Ignavibacteria</taxon>
        <taxon>Ignavibacteriales</taxon>
        <taxon>Ignavibacteriaceae</taxon>
        <taxon>Ignavibacterium</taxon>
    </lineage>
</organism>
<dbReference type="InterPro" id="IPR036278">
    <property type="entry name" value="Sialidase_sf"/>
</dbReference>
<feature type="signal peptide" evidence="1">
    <location>
        <begin position="1"/>
        <end position="22"/>
    </location>
</feature>
<dbReference type="Pfam" id="PF18962">
    <property type="entry name" value="Por_Secre_tail"/>
    <property type="match status" value="1"/>
</dbReference>
<dbReference type="NCBIfam" id="TIGR04183">
    <property type="entry name" value="Por_Secre_tail"/>
    <property type="match status" value="1"/>
</dbReference>
<dbReference type="SUPFAM" id="SSF50939">
    <property type="entry name" value="Sialidases"/>
    <property type="match status" value="1"/>
</dbReference>
<evidence type="ECO:0000259" key="2">
    <source>
        <dbReference type="Pfam" id="PF18962"/>
    </source>
</evidence>
<reference evidence="3" key="1">
    <citation type="journal article" date="2020" name="mSystems">
        <title>Genome- and Community-Level Interaction Insights into Carbon Utilization and Element Cycling Functions of Hydrothermarchaeota in Hydrothermal Sediment.</title>
        <authorList>
            <person name="Zhou Z."/>
            <person name="Liu Y."/>
            <person name="Xu W."/>
            <person name="Pan J."/>
            <person name="Luo Z.H."/>
            <person name="Li M."/>
        </authorList>
    </citation>
    <scope>NUCLEOTIDE SEQUENCE [LARGE SCALE GENOMIC DNA]</scope>
    <source>
        <strain evidence="3">SpSt-479</strain>
    </source>
</reference>
<evidence type="ECO:0000256" key="1">
    <source>
        <dbReference type="SAM" id="SignalP"/>
    </source>
</evidence>
<protein>
    <submittedName>
        <fullName evidence="3">T9SS type A sorting domain-containing protein</fullName>
    </submittedName>
</protein>
<dbReference type="InterPro" id="IPR026444">
    <property type="entry name" value="Secre_tail"/>
</dbReference>
<proteinExistence type="predicted"/>
<evidence type="ECO:0000313" key="3">
    <source>
        <dbReference type="EMBL" id="HFI91957.1"/>
    </source>
</evidence>